<dbReference type="STRING" id="42249.A0A317SZZ5"/>
<gene>
    <name evidence="1" type="ORF">C7212DRAFT_361478</name>
</gene>
<reference evidence="1 2" key="1">
    <citation type="submission" date="2018-03" db="EMBL/GenBank/DDBJ databases">
        <title>Genomes of Pezizomycetes fungi and the evolution of truffles.</title>
        <authorList>
            <person name="Murat C."/>
            <person name="Payen T."/>
            <person name="Noel B."/>
            <person name="Kuo A."/>
            <person name="Martin F.M."/>
        </authorList>
    </citation>
    <scope>NUCLEOTIDE SEQUENCE [LARGE SCALE GENOMIC DNA]</scope>
    <source>
        <strain evidence="1">091103-1</strain>
    </source>
</reference>
<name>A0A317SZZ5_9PEZI</name>
<dbReference type="EMBL" id="PYWC01000005">
    <property type="protein sequence ID" value="PWW79999.1"/>
    <property type="molecule type" value="Genomic_DNA"/>
</dbReference>
<protein>
    <submittedName>
        <fullName evidence="1">Uncharacterized protein</fullName>
    </submittedName>
</protein>
<dbReference type="Gene3D" id="1.20.1260.80">
    <property type="match status" value="1"/>
</dbReference>
<accession>A0A317SZZ5</accession>
<sequence length="162" mass="18798">MPCCLAVFAPSIFKPTLVQEPSRYPQLLMADHDFPNFTIVAENIETISREQVILATHVGRIPNLPALDFERQILQAIGDLSQRIDDGFAEVVQLFDDIDRRFNAVDQRLNKIEQYLEEDVEQRFKEADHRFDKIERLFDAVTLRLNSSDFNRVARPHNTVKT</sequence>
<keyword evidence="2" id="KW-1185">Reference proteome</keyword>
<evidence type="ECO:0000313" key="1">
    <source>
        <dbReference type="EMBL" id="PWW79999.1"/>
    </source>
</evidence>
<dbReference type="OrthoDB" id="10547631at2759"/>
<evidence type="ECO:0000313" key="2">
    <source>
        <dbReference type="Proteomes" id="UP000246991"/>
    </source>
</evidence>
<dbReference type="Proteomes" id="UP000246991">
    <property type="component" value="Unassembled WGS sequence"/>
</dbReference>
<proteinExistence type="predicted"/>
<organism evidence="1 2">
    <name type="scientific">Tuber magnatum</name>
    <name type="common">white Piedmont truffle</name>
    <dbReference type="NCBI Taxonomy" id="42249"/>
    <lineage>
        <taxon>Eukaryota</taxon>
        <taxon>Fungi</taxon>
        <taxon>Dikarya</taxon>
        <taxon>Ascomycota</taxon>
        <taxon>Pezizomycotina</taxon>
        <taxon>Pezizomycetes</taxon>
        <taxon>Pezizales</taxon>
        <taxon>Tuberaceae</taxon>
        <taxon>Tuber</taxon>
    </lineage>
</organism>
<comment type="caution">
    <text evidence="1">The sequence shown here is derived from an EMBL/GenBank/DDBJ whole genome shotgun (WGS) entry which is preliminary data.</text>
</comment>
<dbReference type="AlphaFoldDB" id="A0A317SZZ5"/>